<evidence type="ECO:0000256" key="1">
    <source>
        <dbReference type="SAM" id="MobiDB-lite"/>
    </source>
</evidence>
<name>A0A8A4TJT5_SULCO</name>
<dbReference type="PANTHER" id="PTHR32305:SF15">
    <property type="entry name" value="PROTEIN RHSA-RELATED"/>
    <property type="match status" value="1"/>
</dbReference>
<keyword evidence="3" id="KW-1185">Reference proteome</keyword>
<dbReference type="AlphaFoldDB" id="A0A8A4TJT5"/>
<dbReference type="RefSeq" id="WP_237379047.1">
    <property type="nucleotide sequence ID" value="NZ_CP071793.1"/>
</dbReference>
<dbReference type="KEGG" id="scor:J3U87_27825"/>
<protein>
    <recommendedName>
        <fullName evidence="4">RHS repeat-associated core domain-containing protein</fullName>
    </recommendedName>
</protein>
<reference evidence="2" key="1">
    <citation type="submission" date="2021-03" db="EMBL/GenBank/DDBJ databases">
        <title>Acanthopleuribacteraceae sp. M133.</title>
        <authorList>
            <person name="Wang G."/>
        </authorList>
    </citation>
    <scope>NUCLEOTIDE SEQUENCE</scope>
    <source>
        <strain evidence="2">M133</strain>
    </source>
</reference>
<sequence length="411" mass="45430">MVEAKTYDPWGREAQVFSSSEGGFNRYGFTGHEYDPETELTYAKARYCDQDLGVFASMDRWDFAQFDMPPSLHRYQYANRNPLRFIDPTGNEGKAADAETDKDHEKLLKARGIVPGTVNSSTDTAVKVANITTEFLFDITPYGDYKTITNPEAGNVEYGMALFGLSGGPVLKMIAKVGKWFTKSRKGRKAAEGLDEGIEATSDALDSSKATSRADEMLDAGEDTRRAKVTKENATSSRTRGADVETPKGTPRSLRNGAGSAAERTSQSVEEAAEQARRKAARHEWRVKKRNTVANINSERIQAIGDILRGKKPRAEVSSLKRPTPKKEQASVTRKKSGSTPTQTTFKRDITTVLDDDGSKLLNATTKKRVKLEIMFDEIREGNTPRLKGVHIDGARPGEVGLKELNELIRI</sequence>
<accession>A0A8A4TJT5</accession>
<dbReference type="EMBL" id="CP071793">
    <property type="protein sequence ID" value="QTD49412.1"/>
    <property type="molecule type" value="Genomic_DNA"/>
</dbReference>
<dbReference type="Proteomes" id="UP000663929">
    <property type="component" value="Chromosome"/>
</dbReference>
<feature type="region of interest" description="Disordered" evidence="1">
    <location>
        <begin position="201"/>
        <end position="283"/>
    </location>
</feature>
<feature type="region of interest" description="Disordered" evidence="1">
    <location>
        <begin position="312"/>
        <end position="343"/>
    </location>
</feature>
<gene>
    <name evidence="2" type="ORF">J3U87_27825</name>
</gene>
<dbReference type="InterPro" id="IPR022385">
    <property type="entry name" value="Rhs_assc_core"/>
</dbReference>
<evidence type="ECO:0000313" key="3">
    <source>
        <dbReference type="Proteomes" id="UP000663929"/>
    </source>
</evidence>
<evidence type="ECO:0000313" key="2">
    <source>
        <dbReference type="EMBL" id="QTD49412.1"/>
    </source>
</evidence>
<dbReference type="PANTHER" id="PTHR32305">
    <property type="match status" value="1"/>
</dbReference>
<dbReference type="NCBIfam" id="TIGR03696">
    <property type="entry name" value="Rhs_assc_core"/>
    <property type="match status" value="1"/>
</dbReference>
<feature type="compositionally biased region" description="Basic and acidic residues" evidence="1">
    <location>
        <begin position="212"/>
        <end position="231"/>
    </location>
</feature>
<dbReference type="Gene3D" id="2.180.10.10">
    <property type="entry name" value="RHS repeat-associated core"/>
    <property type="match status" value="1"/>
</dbReference>
<evidence type="ECO:0008006" key="4">
    <source>
        <dbReference type="Google" id="ProtNLM"/>
    </source>
</evidence>
<organism evidence="2 3">
    <name type="scientific">Sulfidibacter corallicola</name>
    <dbReference type="NCBI Taxonomy" id="2818388"/>
    <lineage>
        <taxon>Bacteria</taxon>
        <taxon>Pseudomonadati</taxon>
        <taxon>Acidobacteriota</taxon>
        <taxon>Holophagae</taxon>
        <taxon>Acanthopleuribacterales</taxon>
        <taxon>Acanthopleuribacteraceae</taxon>
        <taxon>Sulfidibacter</taxon>
    </lineage>
</organism>
<proteinExistence type="predicted"/>
<dbReference type="InterPro" id="IPR050708">
    <property type="entry name" value="T6SS_VgrG/RHS"/>
</dbReference>